<evidence type="ECO:0000313" key="4">
    <source>
        <dbReference type="Proteomes" id="UP000075950"/>
    </source>
</evidence>
<keyword evidence="2" id="KW-0472">Membrane</keyword>
<gene>
    <name evidence="3" type="ORF">A2T55_02375</name>
</gene>
<keyword evidence="2" id="KW-0812">Transmembrane</keyword>
<dbReference type="KEGG" id="bly:A2T55_02375"/>
<dbReference type="Proteomes" id="UP000075950">
    <property type="component" value="Chromosome"/>
</dbReference>
<organism evidence="3 4">
    <name type="scientific">Brevibacterium linens</name>
    <dbReference type="NCBI Taxonomy" id="1703"/>
    <lineage>
        <taxon>Bacteria</taxon>
        <taxon>Bacillati</taxon>
        <taxon>Actinomycetota</taxon>
        <taxon>Actinomycetes</taxon>
        <taxon>Micrococcales</taxon>
        <taxon>Brevibacteriaceae</taxon>
        <taxon>Brevibacterium</taxon>
    </lineage>
</organism>
<feature type="region of interest" description="Disordered" evidence="1">
    <location>
        <begin position="1"/>
        <end position="28"/>
    </location>
</feature>
<accession>A0A144M8C7</accession>
<evidence type="ECO:0000256" key="1">
    <source>
        <dbReference type="SAM" id="MobiDB-lite"/>
    </source>
</evidence>
<sequence>MNSFPHPPPHFDGGHQHHQPYSAPSSPVHLTPQRSTKHIWFGLGGLVIGLFLGVGTVGGIVGISSLAEADAQAVQAELMADGYETCSLGSVDGATLSADRLSVDFDGAGMYFGPDLADVYCLGDALGMPDSVSSRMGQTRALDGTQTADWDSFSVSWNYHPDDGLGAIFEYVPDS</sequence>
<feature type="compositionally biased region" description="Pro residues" evidence="1">
    <location>
        <begin position="1"/>
        <end position="10"/>
    </location>
</feature>
<dbReference type="EMBL" id="CP014869">
    <property type="protein sequence ID" value="AMT92785.1"/>
    <property type="molecule type" value="Genomic_DNA"/>
</dbReference>
<reference evidence="4" key="1">
    <citation type="submission" date="2016-03" db="EMBL/GenBank/DDBJ databases">
        <authorList>
            <person name="Ploux O."/>
        </authorList>
    </citation>
    <scope>NUCLEOTIDE SEQUENCE [LARGE SCALE GENOMIC DNA]</scope>
    <source>
        <strain evidence="4">BS258</strain>
    </source>
</reference>
<dbReference type="RefSeq" id="WP_062860651.1">
    <property type="nucleotide sequence ID" value="NZ_CP014869.1"/>
</dbReference>
<feature type="transmembrane region" description="Helical" evidence="2">
    <location>
        <begin position="39"/>
        <end position="63"/>
    </location>
</feature>
<evidence type="ECO:0000313" key="3">
    <source>
        <dbReference type="EMBL" id="AMT92785.1"/>
    </source>
</evidence>
<name>A0A144M8C7_BRELN</name>
<protein>
    <submittedName>
        <fullName evidence="3">Uncharacterized protein</fullName>
    </submittedName>
</protein>
<keyword evidence="2" id="KW-1133">Transmembrane helix</keyword>
<evidence type="ECO:0000256" key="2">
    <source>
        <dbReference type="SAM" id="Phobius"/>
    </source>
</evidence>
<dbReference type="AlphaFoldDB" id="A0A144M8C7"/>
<proteinExistence type="predicted"/>